<organism evidence="1 2">
    <name type="scientific">Acinetobacter soli</name>
    <dbReference type="NCBI Taxonomy" id="487316"/>
    <lineage>
        <taxon>Bacteria</taxon>
        <taxon>Pseudomonadati</taxon>
        <taxon>Pseudomonadota</taxon>
        <taxon>Gammaproteobacteria</taxon>
        <taxon>Moraxellales</taxon>
        <taxon>Moraxellaceae</taxon>
        <taxon>Acinetobacter</taxon>
    </lineage>
</organism>
<reference evidence="1 2" key="1">
    <citation type="submission" date="2016-08" db="EMBL/GenBank/DDBJ databases">
        <title>Complete genome sequence of Acinetobacter baylyi strain GFJ2.</title>
        <authorList>
            <person name="Tabata M."/>
            <person name="Kuboki S."/>
            <person name="Gibu N."/>
            <person name="Kinouchi Y."/>
            <person name="Vangnai A."/>
            <person name="Kasai D."/>
            <person name="Fukuda M."/>
        </authorList>
    </citation>
    <scope>NUCLEOTIDE SEQUENCE [LARGE SCALE GENOMIC DNA]</scope>
    <source>
        <strain evidence="1 2">GFJ2</strain>
    </source>
</reference>
<evidence type="ECO:0000313" key="2">
    <source>
        <dbReference type="Proteomes" id="UP000185674"/>
    </source>
</evidence>
<dbReference type="InterPro" id="IPR011990">
    <property type="entry name" value="TPR-like_helical_dom_sf"/>
</dbReference>
<dbReference type="Gene3D" id="1.25.40.10">
    <property type="entry name" value="Tetratricopeptide repeat domain"/>
    <property type="match status" value="1"/>
</dbReference>
<dbReference type="KEGG" id="asol:BEN76_14850"/>
<sequence>MKIRLPLPKPVQKSAQSPKKLAQLNQQLATLSAQFRRASAAADYQRAYELVRQVIDLVPQHPVAYMDLAYTELQLKRYLDAYAHYQHAITLSNGSVDPNIYDGLCEVCFALNRAQDMQHFGRLAIERKQQQASQEPKLTLPQAAPERFLAENPNQNIISFSLFGDHPRYCETAVLNVIRAKELYPNWRCRFYVDDSVPTPILQRLSQHGAQLIKVTEIQAQISGLFWRFLVMDDPQVKRFLIRDADSLISPREVAAVQQWLDSDRWFHVMRDYYSHTELILAGMWGGCTGVFHQVEALISDYIHSGRYLNTRVMDQHFLRYCIWPTLCQSVMTHDRYGFEPSAEAFPGDQKQDTPVTLTRHPHVGMNESSAVVNVTVPDSMARQIQWILYNNKKQIVCQYRATVDESGSIDLHLPELYAAQIRVKAWNLQIYPV</sequence>
<dbReference type="Proteomes" id="UP000185674">
    <property type="component" value="Chromosome"/>
</dbReference>
<proteinExistence type="predicted"/>
<evidence type="ECO:0000313" key="1">
    <source>
        <dbReference type="EMBL" id="APV37208.1"/>
    </source>
</evidence>
<dbReference type="STRING" id="487316.BEN76_14850"/>
<dbReference type="EMBL" id="CP016896">
    <property type="protein sequence ID" value="APV37208.1"/>
    <property type="molecule type" value="Genomic_DNA"/>
</dbReference>
<dbReference type="AlphaFoldDB" id="A0A1P8ELX6"/>
<dbReference type="eggNOG" id="COG0457">
    <property type="taxonomic scope" value="Bacteria"/>
</dbReference>
<protein>
    <submittedName>
        <fullName evidence="1">Uncharacterized protein</fullName>
    </submittedName>
</protein>
<gene>
    <name evidence="1" type="ORF">BEN76_14850</name>
</gene>
<accession>A0A1P8ELX6</accession>
<dbReference type="SUPFAM" id="SSF48452">
    <property type="entry name" value="TPR-like"/>
    <property type="match status" value="1"/>
</dbReference>
<dbReference type="RefSeq" id="WP_076033403.1">
    <property type="nucleotide sequence ID" value="NZ_CP016896.1"/>
</dbReference>
<name>A0A1P8ELX6_9GAMM</name>